<dbReference type="OrthoDB" id="8871309at2"/>
<dbReference type="InterPro" id="IPR002918">
    <property type="entry name" value="Lipase_EstA/Esterase_EstB"/>
</dbReference>
<keyword evidence="3" id="KW-1185">Reference proteome</keyword>
<dbReference type="InterPro" id="IPR006311">
    <property type="entry name" value="TAT_signal"/>
</dbReference>
<dbReference type="GO" id="GO:0016787">
    <property type="term" value="F:hydrolase activity"/>
    <property type="evidence" value="ECO:0007669"/>
    <property type="project" value="UniProtKB-KW"/>
</dbReference>
<evidence type="ECO:0000256" key="1">
    <source>
        <dbReference type="SAM" id="SignalP"/>
    </source>
</evidence>
<keyword evidence="1" id="KW-0732">Signal</keyword>
<dbReference type="GO" id="GO:0016042">
    <property type="term" value="P:lipid catabolic process"/>
    <property type="evidence" value="ECO:0007669"/>
    <property type="project" value="InterPro"/>
</dbReference>
<feature type="chain" id="PRO_5039362573" evidence="1">
    <location>
        <begin position="32"/>
        <end position="320"/>
    </location>
</feature>
<dbReference type="InterPro" id="IPR029058">
    <property type="entry name" value="AB_hydrolase_fold"/>
</dbReference>
<keyword evidence="2" id="KW-0378">Hydrolase</keyword>
<dbReference type="EMBL" id="PVNH01000014">
    <property type="protein sequence ID" value="PRX43668.1"/>
    <property type="molecule type" value="Genomic_DNA"/>
</dbReference>
<dbReference type="PANTHER" id="PTHR37574:SF1">
    <property type="entry name" value="LIPASE B"/>
    <property type="match status" value="1"/>
</dbReference>
<accession>A0A2T0LL44</accession>
<sequence>MKTTRRRVVCRSAVLAVAFSAVLATAPAAPAAAAGEGSRGPELHSFAAAFLYSQAHPDAVPPGANDWSCTPSADRPRPVVLVHGTWENRYNNFARLSPALRRAGFCVFALNYGDDGSAAVNLAPGIKGYGDIRASAGELATFVDRVRAATGSSEVDIVGHSQGGLMPRWYLRFGGGAEAVRTLVTLGATHHGTTLSGLGTLVDRLGLLPHTPAVLGEAARQQYAGSEFLRTLNQGGDTVAGVDYVVIATRYDQVTTPYESTFLTAGPGATVRNVTIQDHCAIDFSDHLSMSYSTAAIALVLRGLGVTGPLRECAPALPVV</sequence>
<dbReference type="AlphaFoldDB" id="A0A2T0LL44"/>
<reference evidence="2 3" key="1">
    <citation type="submission" date="2018-03" db="EMBL/GenBank/DDBJ databases">
        <title>Genomic Encyclopedia of Type Strains, Phase III (KMG-III): the genomes of soil and plant-associated and newly described type strains.</title>
        <authorList>
            <person name="Whitman W."/>
        </authorList>
    </citation>
    <scope>NUCLEOTIDE SEQUENCE [LARGE SCALE GENOMIC DNA]</scope>
    <source>
        <strain evidence="2 3">CGMCC 4.7125</strain>
    </source>
</reference>
<dbReference type="PROSITE" id="PS51318">
    <property type="entry name" value="TAT"/>
    <property type="match status" value="1"/>
</dbReference>
<dbReference type="Proteomes" id="UP000238362">
    <property type="component" value="Unassembled WGS sequence"/>
</dbReference>
<dbReference type="SUPFAM" id="SSF53474">
    <property type="entry name" value="alpha/beta-Hydrolases"/>
    <property type="match status" value="1"/>
</dbReference>
<protein>
    <submittedName>
        <fullName evidence="2">Triacylglycerol esterase/lipase EstA (Alpha/beta hydrolase family)</fullName>
    </submittedName>
</protein>
<evidence type="ECO:0000313" key="3">
    <source>
        <dbReference type="Proteomes" id="UP000238362"/>
    </source>
</evidence>
<dbReference type="PANTHER" id="PTHR37574">
    <property type="entry name" value="LIPASE B"/>
    <property type="match status" value="1"/>
</dbReference>
<dbReference type="Pfam" id="PF01674">
    <property type="entry name" value="Lipase_2"/>
    <property type="match status" value="1"/>
</dbReference>
<dbReference type="RefSeq" id="WP_106182259.1">
    <property type="nucleotide sequence ID" value="NZ_PVNH01000014.1"/>
</dbReference>
<proteinExistence type="predicted"/>
<feature type="signal peptide" evidence="1">
    <location>
        <begin position="1"/>
        <end position="31"/>
    </location>
</feature>
<dbReference type="InterPro" id="IPR053228">
    <property type="entry name" value="Stereospecific_Lipase"/>
</dbReference>
<gene>
    <name evidence="2" type="ORF">B0I33_114129</name>
</gene>
<evidence type="ECO:0000313" key="2">
    <source>
        <dbReference type="EMBL" id="PRX43668.1"/>
    </source>
</evidence>
<dbReference type="Gene3D" id="3.40.50.1820">
    <property type="entry name" value="alpha/beta hydrolase"/>
    <property type="match status" value="1"/>
</dbReference>
<name>A0A2T0LL44_9PSEU</name>
<comment type="caution">
    <text evidence="2">The sequence shown here is derived from an EMBL/GenBank/DDBJ whole genome shotgun (WGS) entry which is preliminary data.</text>
</comment>
<organism evidence="2 3">
    <name type="scientific">Prauserella shujinwangii</name>
    <dbReference type="NCBI Taxonomy" id="1453103"/>
    <lineage>
        <taxon>Bacteria</taxon>
        <taxon>Bacillati</taxon>
        <taxon>Actinomycetota</taxon>
        <taxon>Actinomycetes</taxon>
        <taxon>Pseudonocardiales</taxon>
        <taxon>Pseudonocardiaceae</taxon>
        <taxon>Prauserella</taxon>
    </lineage>
</organism>